<evidence type="ECO:0000256" key="2">
    <source>
        <dbReference type="ARBA" id="ARBA00013786"/>
    </source>
</evidence>
<proteinExistence type="inferred from homology"/>
<organism evidence="7 9">
    <name type="scientific">Petrolisthes cinctipes</name>
    <name type="common">Flat porcelain crab</name>
    <dbReference type="NCBI Taxonomy" id="88211"/>
    <lineage>
        <taxon>Eukaryota</taxon>
        <taxon>Metazoa</taxon>
        <taxon>Ecdysozoa</taxon>
        <taxon>Arthropoda</taxon>
        <taxon>Crustacea</taxon>
        <taxon>Multicrustacea</taxon>
        <taxon>Malacostraca</taxon>
        <taxon>Eumalacostraca</taxon>
        <taxon>Eucarida</taxon>
        <taxon>Decapoda</taxon>
        <taxon>Pleocyemata</taxon>
        <taxon>Anomura</taxon>
        <taxon>Galatheoidea</taxon>
        <taxon>Porcellanidae</taxon>
        <taxon>Petrolisthes</taxon>
    </lineage>
</organism>
<dbReference type="GO" id="GO:0006334">
    <property type="term" value="P:nucleosome assembly"/>
    <property type="evidence" value="ECO:0007669"/>
    <property type="project" value="TreeGrafter"/>
</dbReference>
<feature type="compositionally biased region" description="Polar residues" evidence="5">
    <location>
        <begin position="148"/>
        <end position="162"/>
    </location>
</feature>
<dbReference type="EMBL" id="JAWQEG010004176">
    <property type="protein sequence ID" value="KAK3862702.1"/>
    <property type="molecule type" value="Genomic_DNA"/>
</dbReference>
<keyword evidence="3 4" id="KW-0175">Coiled coil</keyword>
<feature type="compositionally biased region" description="Basic and acidic residues" evidence="5">
    <location>
        <begin position="362"/>
        <end position="371"/>
    </location>
</feature>
<dbReference type="EMBL" id="JAWQEG010007190">
    <property type="protein sequence ID" value="KAK3852914.1"/>
    <property type="molecule type" value="Genomic_DNA"/>
</dbReference>
<evidence type="ECO:0000259" key="6">
    <source>
        <dbReference type="Pfam" id="PF22878"/>
    </source>
</evidence>
<dbReference type="Pfam" id="PF22878">
    <property type="entry name" value="SPT2_N"/>
    <property type="match status" value="1"/>
</dbReference>
<feature type="coiled-coil region" evidence="4">
    <location>
        <begin position="43"/>
        <end position="70"/>
    </location>
</feature>
<reference evidence="7" key="1">
    <citation type="submission" date="2023-10" db="EMBL/GenBank/DDBJ databases">
        <title>Genome assemblies of two species of porcelain crab, Petrolisthes cinctipes and Petrolisthes manimaculis (Anomura: Porcellanidae).</title>
        <authorList>
            <person name="Angst P."/>
        </authorList>
    </citation>
    <scope>NUCLEOTIDE SEQUENCE</scope>
    <source>
        <strain evidence="7">PB745_01</strain>
        <tissue evidence="7">Gill</tissue>
    </source>
</reference>
<feature type="compositionally biased region" description="Acidic residues" evidence="5">
    <location>
        <begin position="193"/>
        <end position="205"/>
    </location>
</feature>
<feature type="compositionally biased region" description="Polar residues" evidence="5">
    <location>
        <begin position="420"/>
        <end position="433"/>
    </location>
</feature>
<evidence type="ECO:0000313" key="9">
    <source>
        <dbReference type="Proteomes" id="UP001286313"/>
    </source>
</evidence>
<feature type="compositionally biased region" description="Pro residues" evidence="5">
    <location>
        <begin position="477"/>
        <end position="490"/>
    </location>
</feature>
<feature type="compositionally biased region" description="Basic and acidic residues" evidence="5">
    <location>
        <begin position="14"/>
        <end position="23"/>
    </location>
</feature>
<feature type="compositionally biased region" description="Basic and acidic residues" evidence="5">
    <location>
        <begin position="214"/>
        <end position="225"/>
    </location>
</feature>
<dbReference type="AlphaFoldDB" id="A0AAE1EHZ1"/>
<accession>A0AAE1EHZ1</accession>
<comment type="similarity">
    <text evidence="1">Belongs to the SPT2 family.</text>
</comment>
<comment type="caution">
    <text evidence="7">The sequence shown here is derived from an EMBL/GenBank/DDBJ whole genome shotgun (WGS) entry which is preliminary data.</text>
</comment>
<feature type="compositionally biased region" description="Basic and acidic residues" evidence="5">
    <location>
        <begin position="378"/>
        <end position="397"/>
    </location>
</feature>
<evidence type="ECO:0000256" key="5">
    <source>
        <dbReference type="SAM" id="MobiDB-lite"/>
    </source>
</evidence>
<dbReference type="SMART" id="SM00784">
    <property type="entry name" value="SPT2"/>
    <property type="match status" value="1"/>
</dbReference>
<feature type="region of interest" description="Disordered" evidence="5">
    <location>
        <begin position="534"/>
        <end position="556"/>
    </location>
</feature>
<sequence>MDFSYLIELARNNDKSNTKEASKQRFSTKVTKPKKIEKPGPKISAVQAVLKKLEDDKHKENEDFKAKKKNLLALRAQDRKSNKRVKAMINMSKGASKAVLDEAKDLTTAKGEQQCDEDDYGYESTMSQNIFKKLAGEYADSPLDDNLKFSQNSGKGATNINDIKSRVINSLKKEEEEEMGPRKRKRKRKNSGEFEDFINDGDAYDDATPSTSEKSAHPSTPREKVVNVNLTNYKSDKHNNFKYDQDSSECKSKKREREREEEKVKKPKPKPKPKPKAGPPPMSFEELLRVAKNKQKNPQPDIREEKLKEKEKKDKKKELDRPLTAKEKEELEDERRRKLKRLGKLPPEKKEESKNTPTATDKQTKNGENKHKQSGSSKLKEQLESPKPESKVVDRSKYFAVPFAQKSNSTPQNAKAPPQLKQQPHKLSQSKVQPPSIRQEPLKSVKPQKPSREMPPQRDMKPGKPPQKFPQKDRGRPFPPPDMQRRPPSPQGKRRIESDDEDEYDSELDDFIDDGDAEVDYRSEIGKLFGYDRNKYKDDEDDLSDMEASYSQMQKEERISAKIGLKEDLEDIRREEEEKKIKIKRLKMMKKERR</sequence>
<feature type="compositionally biased region" description="Basic and acidic residues" evidence="5">
    <location>
        <begin position="234"/>
        <end position="264"/>
    </location>
</feature>
<feature type="compositionally biased region" description="Basic and acidic residues" evidence="5">
    <location>
        <begin position="450"/>
        <end position="462"/>
    </location>
</feature>
<name>A0AAE1EHZ1_PETCI</name>
<evidence type="ECO:0000256" key="1">
    <source>
        <dbReference type="ARBA" id="ARBA00006461"/>
    </source>
</evidence>
<dbReference type="GO" id="GO:0042393">
    <property type="term" value="F:histone binding"/>
    <property type="evidence" value="ECO:0007669"/>
    <property type="project" value="TreeGrafter"/>
</dbReference>
<dbReference type="GO" id="GO:0006360">
    <property type="term" value="P:transcription by RNA polymerase I"/>
    <property type="evidence" value="ECO:0007669"/>
    <property type="project" value="TreeGrafter"/>
</dbReference>
<evidence type="ECO:0000313" key="7">
    <source>
        <dbReference type="EMBL" id="KAK3852914.1"/>
    </source>
</evidence>
<dbReference type="PANTHER" id="PTHR22691">
    <property type="entry name" value="YEAST SPT2-RELATED"/>
    <property type="match status" value="1"/>
</dbReference>
<evidence type="ECO:0000256" key="3">
    <source>
        <dbReference type="ARBA" id="ARBA00023054"/>
    </source>
</evidence>
<feature type="compositionally biased region" description="Basic residues" evidence="5">
    <location>
        <begin position="265"/>
        <end position="275"/>
    </location>
</feature>
<feature type="compositionally biased region" description="Acidic residues" evidence="5">
    <location>
        <begin position="498"/>
        <end position="517"/>
    </location>
</feature>
<evidence type="ECO:0000313" key="8">
    <source>
        <dbReference type="EMBL" id="KAK3862702.1"/>
    </source>
</evidence>
<dbReference type="InterPro" id="IPR013256">
    <property type="entry name" value="Chromatin_SPT2"/>
</dbReference>
<dbReference type="GO" id="GO:0003677">
    <property type="term" value="F:DNA binding"/>
    <property type="evidence" value="ECO:0007669"/>
    <property type="project" value="TreeGrafter"/>
</dbReference>
<feature type="region of interest" description="Disordered" evidence="5">
    <location>
        <begin position="14"/>
        <end position="40"/>
    </location>
</feature>
<feature type="region of interest" description="Disordered" evidence="5">
    <location>
        <begin position="142"/>
        <end position="517"/>
    </location>
</feature>
<protein>
    <recommendedName>
        <fullName evidence="2">Protein SPT2 homolog</fullName>
    </recommendedName>
</protein>
<feature type="compositionally biased region" description="Basic and acidic residues" evidence="5">
    <location>
        <begin position="301"/>
        <end position="336"/>
    </location>
</feature>
<dbReference type="PANTHER" id="PTHR22691:SF8">
    <property type="entry name" value="PROTEIN SPT2 HOMOLOG"/>
    <property type="match status" value="1"/>
</dbReference>
<gene>
    <name evidence="8" type="ORF">Pcinc_031459</name>
    <name evidence="7" type="ORF">Pcinc_040513</name>
</gene>
<evidence type="ECO:0000256" key="4">
    <source>
        <dbReference type="SAM" id="Coils"/>
    </source>
</evidence>
<feature type="domain" description="SPT2 homolog N-terminal" evidence="6">
    <location>
        <begin position="1"/>
        <end position="93"/>
    </location>
</feature>
<dbReference type="Pfam" id="PF08243">
    <property type="entry name" value="SPT2"/>
    <property type="match status" value="1"/>
</dbReference>
<dbReference type="GO" id="GO:0005730">
    <property type="term" value="C:nucleolus"/>
    <property type="evidence" value="ECO:0007669"/>
    <property type="project" value="TreeGrafter"/>
</dbReference>
<dbReference type="Proteomes" id="UP001286313">
    <property type="component" value="Unassembled WGS sequence"/>
</dbReference>
<keyword evidence="9" id="KW-1185">Reference proteome</keyword>
<dbReference type="InterPro" id="IPR054552">
    <property type="entry name" value="SPT2_N"/>
</dbReference>